<evidence type="ECO:0000256" key="2">
    <source>
        <dbReference type="SAM" id="SignalP"/>
    </source>
</evidence>
<evidence type="ECO:0000313" key="3">
    <source>
        <dbReference type="EMBL" id="RFU24250.1"/>
    </source>
</evidence>
<evidence type="ECO:0000313" key="4">
    <source>
        <dbReference type="Proteomes" id="UP000258309"/>
    </source>
</evidence>
<evidence type="ECO:0008006" key="5">
    <source>
        <dbReference type="Google" id="ProtNLM"/>
    </source>
</evidence>
<accession>A0A3E2GT45</accession>
<dbReference type="AlphaFoldDB" id="A0A3E2GT45"/>
<keyword evidence="4" id="KW-1185">Reference proteome</keyword>
<sequence>MILKHVIVWIALYQAAIAASGPLYPRTNVTTTSTIHSTTNHTTTIKASSTTKPTEPPVIDNLVNCFQPRASDAPSATDLANLITSSIATVCVDVGTGQGGTAASLSQGYAYYGASSIFRNQDSCLAAFTNITTTCITNGTFYGGEVIVDGELYNLTNAVYPGNPIITGQGAPKNPEKAPQFPPPGPSLPNQVASCPQPFLINQTIDWQVPGANTQWRVMTRDLTDIKAWNVTFIGGATPDVQVSSNPIVASWEMQDPLPAKITITGTFIDGLLNDYVGTIYHTPFFIQGTHTPSEIQATCQAFTNQYSLSDGSFWDAANASYMALVLNRVFQPGPTPFDEFMSKELHGPGNWDCALVQSDCGGGLQCTDVDTPAGYAILESLTGLHNYFNVLYGAMNGAAATVGLDLAAFTQTFAPAVDDGDFLKQLLDVGALLLGFTNAYVGFIAGVEKFGAFDGKLIDKSASAISSIASGGIAIAKDSLPASQQLWINEGDIGHGLVKFINSLQGTLSDYVNAMMTNGSYQSGGTTFTLAETIDQGLWLSDPFRSVDASGQSTTTDSVNVQADFEKLFYGKMMSIAWVQNPKMRPVIIPYQSADQDVGDGTSVTNFYGANTVVQYNNAAYVLYSYDMDKGATPLPGGTRDTLDGTAGNWGGLTIDDIVISSVNGWLLHNLTNGYQMPVPSFNTDGTGATSDIPFSLGAQTPGFFNIPVCSINHWATQYNNPKGEQGSPGDPKFPYFPCDL</sequence>
<gene>
    <name evidence="3" type="ORF">B7463_g12088</name>
</gene>
<feature type="signal peptide" evidence="2">
    <location>
        <begin position="1"/>
        <end position="18"/>
    </location>
</feature>
<feature type="non-terminal residue" evidence="3">
    <location>
        <position position="742"/>
    </location>
</feature>
<keyword evidence="2" id="KW-0732">Signal</keyword>
<reference evidence="3 4" key="1">
    <citation type="submission" date="2018-05" db="EMBL/GenBank/DDBJ databases">
        <title>Draft genome sequence of Scytalidium lignicola DSM 105466, a ubiquitous saprotrophic fungus.</title>
        <authorList>
            <person name="Buettner E."/>
            <person name="Gebauer A.M."/>
            <person name="Hofrichter M."/>
            <person name="Liers C."/>
            <person name="Kellner H."/>
        </authorList>
    </citation>
    <scope>NUCLEOTIDE SEQUENCE [LARGE SCALE GENOMIC DNA]</scope>
    <source>
        <strain evidence="3 4">DSM 105466</strain>
    </source>
</reference>
<dbReference type="OrthoDB" id="3257981at2759"/>
<name>A0A3E2GT45_SCYLI</name>
<feature type="non-terminal residue" evidence="3">
    <location>
        <position position="1"/>
    </location>
</feature>
<feature type="chain" id="PRO_5017577210" description="CBM20 domain-containing protein" evidence="2">
    <location>
        <begin position="19"/>
        <end position="742"/>
    </location>
</feature>
<dbReference type="EMBL" id="NCSJ02000478">
    <property type="protein sequence ID" value="RFU24250.1"/>
    <property type="molecule type" value="Genomic_DNA"/>
</dbReference>
<proteinExistence type="predicted"/>
<evidence type="ECO:0000256" key="1">
    <source>
        <dbReference type="SAM" id="MobiDB-lite"/>
    </source>
</evidence>
<protein>
    <recommendedName>
        <fullName evidence="5">CBM20 domain-containing protein</fullName>
    </recommendedName>
</protein>
<dbReference type="Proteomes" id="UP000258309">
    <property type="component" value="Unassembled WGS sequence"/>
</dbReference>
<feature type="region of interest" description="Disordered" evidence="1">
    <location>
        <begin position="722"/>
        <end position="742"/>
    </location>
</feature>
<organism evidence="3 4">
    <name type="scientific">Scytalidium lignicola</name>
    <name type="common">Hyphomycete</name>
    <dbReference type="NCBI Taxonomy" id="5539"/>
    <lineage>
        <taxon>Eukaryota</taxon>
        <taxon>Fungi</taxon>
        <taxon>Dikarya</taxon>
        <taxon>Ascomycota</taxon>
        <taxon>Pezizomycotina</taxon>
        <taxon>Leotiomycetes</taxon>
        <taxon>Leotiomycetes incertae sedis</taxon>
        <taxon>Scytalidium</taxon>
    </lineage>
</organism>
<comment type="caution">
    <text evidence="3">The sequence shown here is derived from an EMBL/GenBank/DDBJ whole genome shotgun (WGS) entry which is preliminary data.</text>
</comment>